<evidence type="ECO:0000256" key="6">
    <source>
        <dbReference type="ARBA" id="ARBA00022989"/>
    </source>
</evidence>
<dbReference type="RefSeq" id="WP_114282252.1">
    <property type="nucleotide sequence ID" value="NZ_PSYR01000001.1"/>
</dbReference>
<feature type="transmembrane region" description="Helical" evidence="9">
    <location>
        <begin position="12"/>
        <end position="30"/>
    </location>
</feature>
<dbReference type="GO" id="GO:0016410">
    <property type="term" value="F:N-acyltransferase activity"/>
    <property type="evidence" value="ECO:0007669"/>
    <property type="project" value="UniProtKB-UniRule"/>
</dbReference>
<dbReference type="NCBIfam" id="TIGR00546">
    <property type="entry name" value="lnt"/>
    <property type="match status" value="1"/>
</dbReference>
<dbReference type="HAMAP" id="MF_01148">
    <property type="entry name" value="Lnt"/>
    <property type="match status" value="1"/>
</dbReference>
<sequence length="507" mass="54876">MPKKAKWLVSGFPRWPAAFLAGAVLNLAFAPYRQPWVAPLALGTLYALLIATPVRAAFGRGFAFGAGLFAFGVPWVYLTLSRFGGMPPPLAALACILFIAILASYAGLACMAFARLQGHDGLDPWLFAAIWVLGEWVRGVFLTGFPWLDVGYAASLPPLMAWAPLVGVLGLSFLLTAAGALTVNALRGRRRDLLPVLLMLGVTPALAGLSFVHRAGAPITASLVQGDVLPTVKWHPGMLRMIIRRYLRLTAKSDGRLVIWPETAIPTYSHQLRRRFIPYMQHLARVGGRHFLFGLIEGNANDPNGPVYNAVMSIGRHDGFYRKRHLVPFGEYLPWPALLTPVLDVLHIPMASFTPWHGAEPPLPVAHARVGVSICYEIAYGSLVTQGLPGATLLVNVSDDSWYGHSNEAAQQFQIAQLRAAEAGRDMVIATNDGITALVGHTGRIRARLAPFREGVLTVVAQPYVGLTPYDRFGNTGVLVMLALIVAVAAWRRRASPASVRRGGTPG</sequence>
<evidence type="ECO:0000256" key="5">
    <source>
        <dbReference type="ARBA" id="ARBA00022692"/>
    </source>
</evidence>
<organism evidence="11 12">
    <name type="scientific">Acidiferrobacter thiooxydans</name>
    <dbReference type="NCBI Taxonomy" id="163359"/>
    <lineage>
        <taxon>Bacteria</taxon>
        <taxon>Pseudomonadati</taxon>
        <taxon>Pseudomonadota</taxon>
        <taxon>Gammaproteobacteria</taxon>
        <taxon>Acidiferrobacterales</taxon>
        <taxon>Acidiferrobacteraceae</taxon>
        <taxon>Acidiferrobacter</taxon>
    </lineage>
</organism>
<dbReference type="CDD" id="cd07571">
    <property type="entry name" value="ALP_N-acyl_transferase"/>
    <property type="match status" value="1"/>
</dbReference>
<dbReference type="EMBL" id="PSYR01000001">
    <property type="protein sequence ID" value="RCN58641.1"/>
    <property type="molecule type" value="Genomic_DNA"/>
</dbReference>
<dbReference type="InterPro" id="IPR004563">
    <property type="entry name" value="Apolipo_AcylTrfase"/>
</dbReference>
<evidence type="ECO:0000256" key="2">
    <source>
        <dbReference type="ARBA" id="ARBA00010065"/>
    </source>
</evidence>
<keyword evidence="12" id="KW-1185">Reference proteome</keyword>
<evidence type="ECO:0000256" key="1">
    <source>
        <dbReference type="ARBA" id="ARBA00004651"/>
    </source>
</evidence>
<feature type="domain" description="CN hydrolase" evidence="10">
    <location>
        <begin position="224"/>
        <end position="465"/>
    </location>
</feature>
<dbReference type="OrthoDB" id="9804277at2"/>
<dbReference type="Pfam" id="PF20154">
    <property type="entry name" value="LNT_N"/>
    <property type="match status" value="1"/>
</dbReference>
<reference evidence="11 12" key="1">
    <citation type="submission" date="2018-02" db="EMBL/GenBank/DDBJ databases">
        <title>Insights into the biology of acidophilic members of the Acidiferrobacteraceae family derived from comparative genomic analyses.</title>
        <authorList>
            <person name="Issotta F."/>
            <person name="Thyssen C."/>
            <person name="Mena C."/>
            <person name="Moya A."/>
            <person name="Bellenberg S."/>
            <person name="Sproer C."/>
            <person name="Covarrubias P.C."/>
            <person name="Sand W."/>
            <person name="Quatrini R."/>
            <person name="Vera M."/>
        </authorList>
    </citation>
    <scope>NUCLEOTIDE SEQUENCE [LARGE SCALE GENOMIC DNA]</scope>
    <source>
        <strain evidence="12">m-1</strain>
    </source>
</reference>
<dbReference type="PROSITE" id="PS50263">
    <property type="entry name" value="CN_HYDROLASE"/>
    <property type="match status" value="1"/>
</dbReference>
<evidence type="ECO:0000256" key="8">
    <source>
        <dbReference type="ARBA" id="ARBA00023315"/>
    </source>
</evidence>
<evidence type="ECO:0000256" key="4">
    <source>
        <dbReference type="ARBA" id="ARBA00022679"/>
    </source>
</evidence>
<keyword evidence="6 9" id="KW-1133">Transmembrane helix</keyword>
<evidence type="ECO:0000313" key="11">
    <source>
        <dbReference type="EMBL" id="RCN58641.1"/>
    </source>
</evidence>
<dbReference type="PANTHER" id="PTHR38686:SF1">
    <property type="entry name" value="APOLIPOPROTEIN N-ACYLTRANSFERASE"/>
    <property type="match status" value="1"/>
</dbReference>
<keyword evidence="3 9" id="KW-1003">Cell membrane</keyword>
<dbReference type="SUPFAM" id="SSF56317">
    <property type="entry name" value="Carbon-nitrogen hydrolase"/>
    <property type="match status" value="1"/>
</dbReference>
<dbReference type="GO" id="GO:0042158">
    <property type="term" value="P:lipoprotein biosynthetic process"/>
    <property type="evidence" value="ECO:0007669"/>
    <property type="project" value="UniProtKB-UniRule"/>
</dbReference>
<dbReference type="Gene3D" id="3.60.110.10">
    <property type="entry name" value="Carbon-nitrogen hydrolase"/>
    <property type="match status" value="1"/>
</dbReference>
<feature type="transmembrane region" description="Helical" evidence="9">
    <location>
        <begin position="36"/>
        <end position="54"/>
    </location>
</feature>
<evidence type="ECO:0000256" key="7">
    <source>
        <dbReference type="ARBA" id="ARBA00023136"/>
    </source>
</evidence>
<dbReference type="InterPro" id="IPR036526">
    <property type="entry name" value="C-N_Hydrolase_sf"/>
</dbReference>
<evidence type="ECO:0000313" key="12">
    <source>
        <dbReference type="Proteomes" id="UP000253250"/>
    </source>
</evidence>
<keyword evidence="5 9" id="KW-0812">Transmembrane</keyword>
<feature type="transmembrane region" description="Helical" evidence="9">
    <location>
        <begin position="193"/>
        <end position="212"/>
    </location>
</feature>
<dbReference type="EC" id="2.3.1.269" evidence="9"/>
<gene>
    <name evidence="9 11" type="primary">lnt</name>
    <name evidence="11" type="ORF">C4900_02340</name>
</gene>
<feature type="transmembrane region" description="Helical" evidence="9">
    <location>
        <begin position="159"/>
        <end position="181"/>
    </location>
</feature>
<dbReference type="PANTHER" id="PTHR38686">
    <property type="entry name" value="APOLIPOPROTEIN N-ACYLTRANSFERASE"/>
    <property type="match status" value="1"/>
</dbReference>
<feature type="transmembrane region" description="Helical" evidence="9">
    <location>
        <begin position="61"/>
        <end position="78"/>
    </location>
</feature>
<accession>A0A368HGX8</accession>
<dbReference type="InterPro" id="IPR003010">
    <property type="entry name" value="C-N_Hydrolase"/>
</dbReference>
<proteinExistence type="inferred from homology"/>
<feature type="transmembrane region" description="Helical" evidence="9">
    <location>
        <begin position="473"/>
        <end position="491"/>
    </location>
</feature>
<keyword evidence="7 9" id="KW-0472">Membrane</keyword>
<feature type="transmembrane region" description="Helical" evidence="9">
    <location>
        <begin position="125"/>
        <end position="147"/>
    </location>
</feature>
<keyword evidence="4 9" id="KW-0808">Transferase</keyword>
<feature type="transmembrane region" description="Helical" evidence="9">
    <location>
        <begin position="90"/>
        <end position="113"/>
    </location>
</feature>
<evidence type="ECO:0000259" key="10">
    <source>
        <dbReference type="PROSITE" id="PS50263"/>
    </source>
</evidence>
<keyword evidence="11" id="KW-0449">Lipoprotein</keyword>
<comment type="subcellular location">
    <subcellularLocation>
        <location evidence="1 9">Cell membrane</location>
        <topology evidence="1 9">Multi-pass membrane protein</topology>
    </subcellularLocation>
</comment>
<evidence type="ECO:0000256" key="3">
    <source>
        <dbReference type="ARBA" id="ARBA00022475"/>
    </source>
</evidence>
<dbReference type="Pfam" id="PF00795">
    <property type="entry name" value="CN_hydrolase"/>
    <property type="match status" value="1"/>
</dbReference>
<comment type="catalytic activity">
    <reaction evidence="9">
        <text>N-terminal S-1,2-diacyl-sn-glyceryl-L-cysteinyl-[lipoprotein] + a glycerophospholipid = N-acyl-S-1,2-diacyl-sn-glyceryl-L-cysteinyl-[lipoprotein] + a 2-acyl-sn-glycero-3-phospholipid + H(+)</text>
        <dbReference type="Rhea" id="RHEA:48228"/>
        <dbReference type="Rhea" id="RHEA-COMP:14681"/>
        <dbReference type="Rhea" id="RHEA-COMP:14684"/>
        <dbReference type="ChEBI" id="CHEBI:15378"/>
        <dbReference type="ChEBI" id="CHEBI:136912"/>
        <dbReference type="ChEBI" id="CHEBI:140656"/>
        <dbReference type="ChEBI" id="CHEBI:140657"/>
        <dbReference type="ChEBI" id="CHEBI:140660"/>
        <dbReference type="EC" id="2.3.1.269"/>
    </reaction>
</comment>
<dbReference type="AlphaFoldDB" id="A0A368HGX8"/>
<comment type="pathway">
    <text evidence="9">Protein modification; lipoprotein biosynthesis (N-acyl transfer).</text>
</comment>
<comment type="similarity">
    <text evidence="2 9">Belongs to the CN hydrolase family. Apolipoprotein N-acyltransferase subfamily.</text>
</comment>
<dbReference type="UniPathway" id="UPA00666"/>
<comment type="function">
    <text evidence="9">Catalyzes the phospholipid dependent N-acylation of the N-terminal cysteine of apolipoprotein, the last step in lipoprotein maturation.</text>
</comment>
<comment type="caution">
    <text evidence="11">The sequence shown here is derived from an EMBL/GenBank/DDBJ whole genome shotgun (WGS) entry which is preliminary data.</text>
</comment>
<dbReference type="GO" id="GO:0005886">
    <property type="term" value="C:plasma membrane"/>
    <property type="evidence" value="ECO:0007669"/>
    <property type="project" value="UniProtKB-SubCell"/>
</dbReference>
<evidence type="ECO:0000256" key="9">
    <source>
        <dbReference type="HAMAP-Rule" id="MF_01148"/>
    </source>
</evidence>
<keyword evidence="8 9" id="KW-0012">Acyltransferase</keyword>
<protein>
    <recommendedName>
        <fullName evidence="9">Apolipoprotein N-acyltransferase</fullName>
        <shortName evidence="9">ALP N-acyltransferase</shortName>
        <ecNumber evidence="9">2.3.1.269</ecNumber>
    </recommendedName>
</protein>
<dbReference type="InterPro" id="IPR045378">
    <property type="entry name" value="LNT_N"/>
</dbReference>
<dbReference type="Proteomes" id="UP000253250">
    <property type="component" value="Unassembled WGS sequence"/>
</dbReference>
<name>A0A368HGX8_9GAMM</name>